<dbReference type="InterPro" id="IPR035965">
    <property type="entry name" value="PAS-like_dom_sf"/>
</dbReference>
<dbReference type="InterPro" id="IPR025662">
    <property type="entry name" value="Sigma_54_int_dom_ATP-bd_1"/>
</dbReference>
<dbReference type="SMART" id="SM00382">
    <property type="entry name" value="AAA"/>
    <property type="match status" value="1"/>
</dbReference>
<gene>
    <name evidence="8" type="ORF">SAMN02746065_10978</name>
</gene>
<feature type="domain" description="PAC" evidence="7">
    <location>
        <begin position="82"/>
        <end position="134"/>
    </location>
</feature>
<evidence type="ECO:0000259" key="5">
    <source>
        <dbReference type="PROSITE" id="PS50045"/>
    </source>
</evidence>
<evidence type="ECO:0000259" key="7">
    <source>
        <dbReference type="PROSITE" id="PS50113"/>
    </source>
</evidence>
<evidence type="ECO:0000313" key="9">
    <source>
        <dbReference type="Proteomes" id="UP000192418"/>
    </source>
</evidence>
<dbReference type="Pfam" id="PF00158">
    <property type="entry name" value="Sigma54_activat"/>
    <property type="match status" value="1"/>
</dbReference>
<dbReference type="PANTHER" id="PTHR32071:SF122">
    <property type="entry name" value="SIGMA FACTOR"/>
    <property type="match status" value="1"/>
</dbReference>
<dbReference type="STRING" id="1121400.SAMN02746065_10978"/>
<dbReference type="CDD" id="cd00130">
    <property type="entry name" value="PAS"/>
    <property type="match status" value="1"/>
</dbReference>
<dbReference type="EMBL" id="FWXY01000009">
    <property type="protein sequence ID" value="SMC75637.1"/>
    <property type="molecule type" value="Genomic_DNA"/>
</dbReference>
<dbReference type="GO" id="GO:0006355">
    <property type="term" value="P:regulation of DNA-templated transcription"/>
    <property type="evidence" value="ECO:0007669"/>
    <property type="project" value="InterPro"/>
</dbReference>
<dbReference type="Pfam" id="PF25601">
    <property type="entry name" value="AAA_lid_14"/>
    <property type="match status" value="1"/>
</dbReference>
<name>A0A1W2BRM0_9BACT</name>
<dbReference type="InterPro" id="IPR058031">
    <property type="entry name" value="AAA_lid_NorR"/>
</dbReference>
<dbReference type="Pfam" id="PF02954">
    <property type="entry name" value="HTH_8"/>
    <property type="match status" value="1"/>
</dbReference>
<keyword evidence="2" id="KW-0067">ATP-binding</keyword>
<dbReference type="Gene3D" id="3.40.50.300">
    <property type="entry name" value="P-loop containing nucleotide triphosphate hydrolases"/>
    <property type="match status" value="1"/>
</dbReference>
<dbReference type="Gene3D" id="1.10.10.60">
    <property type="entry name" value="Homeodomain-like"/>
    <property type="match status" value="1"/>
</dbReference>
<dbReference type="CDD" id="cd00009">
    <property type="entry name" value="AAA"/>
    <property type="match status" value="1"/>
</dbReference>
<keyword evidence="4" id="KW-0804">Transcription</keyword>
<evidence type="ECO:0000256" key="1">
    <source>
        <dbReference type="ARBA" id="ARBA00022741"/>
    </source>
</evidence>
<protein>
    <submittedName>
        <fullName evidence="8">PAS domain S-box-containing protein</fullName>
    </submittedName>
</protein>
<evidence type="ECO:0000256" key="2">
    <source>
        <dbReference type="ARBA" id="ARBA00022840"/>
    </source>
</evidence>
<keyword evidence="9" id="KW-1185">Reference proteome</keyword>
<reference evidence="8 9" key="1">
    <citation type="submission" date="2017-04" db="EMBL/GenBank/DDBJ databases">
        <authorList>
            <person name="Afonso C.L."/>
            <person name="Miller P.J."/>
            <person name="Scott M.A."/>
            <person name="Spackman E."/>
            <person name="Goraichik I."/>
            <person name="Dimitrov K.M."/>
            <person name="Suarez D.L."/>
            <person name="Swayne D.E."/>
        </authorList>
    </citation>
    <scope>NUCLEOTIDE SEQUENCE [LARGE SCALE GENOMIC DNA]</scope>
    <source>
        <strain evidence="8 9">DSM 3385</strain>
    </source>
</reference>
<dbReference type="PANTHER" id="PTHR32071">
    <property type="entry name" value="TRANSCRIPTIONAL REGULATORY PROTEIN"/>
    <property type="match status" value="1"/>
</dbReference>
<evidence type="ECO:0000259" key="6">
    <source>
        <dbReference type="PROSITE" id="PS50112"/>
    </source>
</evidence>
<evidence type="ECO:0000256" key="3">
    <source>
        <dbReference type="ARBA" id="ARBA00023015"/>
    </source>
</evidence>
<dbReference type="InterPro" id="IPR009057">
    <property type="entry name" value="Homeodomain-like_sf"/>
</dbReference>
<dbReference type="SUPFAM" id="SSF52540">
    <property type="entry name" value="P-loop containing nucleoside triphosphate hydrolases"/>
    <property type="match status" value="1"/>
</dbReference>
<dbReference type="NCBIfam" id="TIGR00229">
    <property type="entry name" value="sensory_box"/>
    <property type="match status" value="1"/>
</dbReference>
<feature type="domain" description="PAS" evidence="6">
    <location>
        <begin position="6"/>
        <end position="51"/>
    </location>
</feature>
<sequence>MSEHALNKYWKTVVKTIQDGVMIVDTKGVIVFVNRGFEKITGYAREDIVGQPCTVLNCNVCRVSRQREEQRWCILFREGELHHKQCKIVTKDGRHVHVVKNASVLKEPDGRVTGAVETLTDITQIVMRDRQIEVFRRELELKDTFHGMIGTSSGMQRVFDLIANAARSDAPVIIYGESGTGKEMVASAIHEMGERKKDPYIKVNCSALNESILESELFGHVRGAFTGAHRDRMGKFEAAGAGDIFLDEIGDLSPAIQVKLLRVLEERVVEKVGDNRPVPIHARIISATNRNLKKLVDSGQLREDFYYRINVIPIELPPLRERREDIPLLAEFFFRRIRLKSARNEVQGISPGAFDSLAAYAWPGNVRELKSAFEYAFVTCREGMIQSSHLPAHIIAPPGNAPSISSPAAFEGGGIDDIKRRRLVHALEKTGGNRTKTAQLLGISRTSVWNQIKRYKIVLPMGHGQSMEEI</sequence>
<dbReference type="InterPro" id="IPR002078">
    <property type="entry name" value="Sigma_54_int"/>
</dbReference>
<dbReference type="RefSeq" id="WP_084068889.1">
    <property type="nucleotide sequence ID" value="NZ_FWXY01000009.1"/>
</dbReference>
<dbReference type="PROSITE" id="PS50113">
    <property type="entry name" value="PAC"/>
    <property type="match status" value="1"/>
</dbReference>
<dbReference type="Gene3D" id="1.10.8.60">
    <property type="match status" value="1"/>
</dbReference>
<dbReference type="Pfam" id="PF13426">
    <property type="entry name" value="PAS_9"/>
    <property type="match status" value="1"/>
</dbReference>
<dbReference type="FunFam" id="3.40.50.300:FF:000006">
    <property type="entry name" value="DNA-binding transcriptional regulator NtrC"/>
    <property type="match status" value="1"/>
</dbReference>
<dbReference type="PROSITE" id="PS50112">
    <property type="entry name" value="PAS"/>
    <property type="match status" value="1"/>
</dbReference>
<dbReference type="OrthoDB" id="5413348at2"/>
<dbReference type="SMART" id="SM00091">
    <property type="entry name" value="PAS"/>
    <property type="match status" value="1"/>
</dbReference>
<dbReference type="SUPFAM" id="SSF46689">
    <property type="entry name" value="Homeodomain-like"/>
    <property type="match status" value="1"/>
</dbReference>
<dbReference type="PROSITE" id="PS00675">
    <property type="entry name" value="SIGMA54_INTERACT_1"/>
    <property type="match status" value="1"/>
</dbReference>
<dbReference type="Proteomes" id="UP000192418">
    <property type="component" value="Unassembled WGS sequence"/>
</dbReference>
<evidence type="ECO:0000256" key="4">
    <source>
        <dbReference type="ARBA" id="ARBA00023163"/>
    </source>
</evidence>
<keyword evidence="3" id="KW-0805">Transcription regulation</keyword>
<accession>A0A1W2BRM0</accession>
<feature type="domain" description="Sigma-54 factor interaction" evidence="5">
    <location>
        <begin position="148"/>
        <end position="378"/>
    </location>
</feature>
<organism evidence="8 9">
    <name type="scientific">Desulfocicer vacuolatum DSM 3385</name>
    <dbReference type="NCBI Taxonomy" id="1121400"/>
    <lineage>
        <taxon>Bacteria</taxon>
        <taxon>Pseudomonadati</taxon>
        <taxon>Thermodesulfobacteriota</taxon>
        <taxon>Desulfobacteria</taxon>
        <taxon>Desulfobacterales</taxon>
        <taxon>Desulfobacteraceae</taxon>
        <taxon>Desulfocicer</taxon>
    </lineage>
</organism>
<dbReference type="InterPro" id="IPR002197">
    <property type="entry name" value="HTH_Fis"/>
</dbReference>
<evidence type="ECO:0000313" key="8">
    <source>
        <dbReference type="EMBL" id="SMC75637.1"/>
    </source>
</evidence>
<dbReference type="PROSITE" id="PS50045">
    <property type="entry name" value="SIGMA54_INTERACT_4"/>
    <property type="match status" value="1"/>
</dbReference>
<dbReference type="AlphaFoldDB" id="A0A1W2BRM0"/>
<dbReference type="InterPro" id="IPR000014">
    <property type="entry name" value="PAS"/>
</dbReference>
<dbReference type="InterPro" id="IPR003593">
    <property type="entry name" value="AAA+_ATPase"/>
</dbReference>
<dbReference type="SUPFAM" id="SSF55785">
    <property type="entry name" value="PYP-like sensor domain (PAS domain)"/>
    <property type="match status" value="1"/>
</dbReference>
<dbReference type="PRINTS" id="PR01590">
    <property type="entry name" value="HTHFIS"/>
</dbReference>
<dbReference type="InterPro" id="IPR027417">
    <property type="entry name" value="P-loop_NTPase"/>
</dbReference>
<dbReference type="GO" id="GO:0005524">
    <property type="term" value="F:ATP binding"/>
    <property type="evidence" value="ECO:0007669"/>
    <property type="project" value="UniProtKB-KW"/>
</dbReference>
<keyword evidence="1" id="KW-0547">Nucleotide-binding</keyword>
<dbReference type="Gene3D" id="3.30.450.20">
    <property type="entry name" value="PAS domain"/>
    <property type="match status" value="1"/>
</dbReference>
<dbReference type="InterPro" id="IPR000700">
    <property type="entry name" value="PAS-assoc_C"/>
</dbReference>
<dbReference type="GO" id="GO:0043565">
    <property type="term" value="F:sequence-specific DNA binding"/>
    <property type="evidence" value="ECO:0007669"/>
    <property type="project" value="InterPro"/>
</dbReference>
<proteinExistence type="predicted"/>